<dbReference type="PRINTS" id="PR00038">
    <property type="entry name" value="HTHLUXR"/>
</dbReference>
<dbReference type="SUPFAM" id="SSF88659">
    <property type="entry name" value="Sigma3 and sigma4 domains of RNA polymerase sigma factors"/>
    <property type="match status" value="1"/>
</dbReference>
<dbReference type="InterPro" id="IPR014284">
    <property type="entry name" value="RNA_pol_sigma-70_dom"/>
</dbReference>
<evidence type="ECO:0000313" key="6">
    <source>
        <dbReference type="EMBL" id="MCD2425816.1"/>
    </source>
</evidence>
<keyword evidence="3" id="KW-0731">Sigma factor</keyword>
<gene>
    <name evidence="6" type="ORF">LQ567_23735</name>
</gene>
<comment type="caution">
    <text evidence="6">The sequence shown here is derived from an EMBL/GenBank/DDBJ whole genome shotgun (WGS) entry which is preliminary data.</text>
</comment>
<dbReference type="Proteomes" id="UP001199816">
    <property type="component" value="Unassembled WGS sequence"/>
</dbReference>
<dbReference type="Gene3D" id="1.10.1740.10">
    <property type="match status" value="1"/>
</dbReference>
<evidence type="ECO:0000256" key="4">
    <source>
        <dbReference type="ARBA" id="ARBA00023163"/>
    </source>
</evidence>
<proteinExistence type="inferred from homology"/>
<dbReference type="PANTHER" id="PTHR43133:SF46">
    <property type="entry name" value="RNA POLYMERASE SIGMA-70 FACTOR ECF SUBFAMILY"/>
    <property type="match status" value="1"/>
</dbReference>
<comment type="similarity">
    <text evidence="1">Belongs to the sigma-70 factor family. ECF subfamily.</text>
</comment>
<protein>
    <submittedName>
        <fullName evidence="6">Sigma-70 family RNA polymerase sigma factor</fullName>
    </submittedName>
</protein>
<dbReference type="InterPro" id="IPR013325">
    <property type="entry name" value="RNA_pol_sigma_r2"/>
</dbReference>
<dbReference type="InterPro" id="IPR000792">
    <property type="entry name" value="Tscrpt_reg_LuxR_C"/>
</dbReference>
<dbReference type="InterPro" id="IPR039425">
    <property type="entry name" value="RNA_pol_sigma-70-like"/>
</dbReference>
<name>A0ABS8PXM2_9BACT</name>
<organism evidence="6 7">
    <name type="scientific">Niabella pedocola</name>
    <dbReference type="NCBI Taxonomy" id="1752077"/>
    <lineage>
        <taxon>Bacteria</taxon>
        <taxon>Pseudomonadati</taxon>
        <taxon>Bacteroidota</taxon>
        <taxon>Chitinophagia</taxon>
        <taxon>Chitinophagales</taxon>
        <taxon>Chitinophagaceae</taxon>
        <taxon>Niabella</taxon>
    </lineage>
</organism>
<dbReference type="CDD" id="cd06171">
    <property type="entry name" value="Sigma70_r4"/>
    <property type="match status" value="1"/>
</dbReference>
<reference evidence="6 7" key="1">
    <citation type="submission" date="2021-11" db="EMBL/GenBank/DDBJ databases">
        <title>Genomic of Niabella pedocola.</title>
        <authorList>
            <person name="Wu T."/>
        </authorList>
    </citation>
    <scope>NUCLEOTIDE SEQUENCE [LARGE SCALE GENOMIC DNA]</scope>
    <source>
        <strain evidence="6 7">JCM 31011</strain>
    </source>
</reference>
<dbReference type="NCBIfam" id="TIGR02937">
    <property type="entry name" value="sigma70-ECF"/>
    <property type="match status" value="1"/>
</dbReference>
<keyword evidence="7" id="KW-1185">Reference proteome</keyword>
<dbReference type="InterPro" id="IPR013324">
    <property type="entry name" value="RNA_pol_sigma_r3/r4-like"/>
</dbReference>
<dbReference type="Gene3D" id="1.10.10.10">
    <property type="entry name" value="Winged helix-like DNA-binding domain superfamily/Winged helix DNA-binding domain"/>
    <property type="match status" value="1"/>
</dbReference>
<sequence>MDVNVSDLKNGDKDAFNAVFYSFYSPVYDYLMSKTDNSYFAEEVTQLTFIKVWEKRNQLAVDIDIGAQVFRIAKTVFIDQLRTRYRKKNRPDLVTEEELSEYTDNQLVHNISYKDSYKRLNRILDMLPPARKQVFELSRLSGFSHKEIAEMLQISTKTVENHITKALKQIKPLWNATILIVAIFLQR</sequence>
<evidence type="ECO:0000256" key="2">
    <source>
        <dbReference type="ARBA" id="ARBA00023015"/>
    </source>
</evidence>
<dbReference type="InterPro" id="IPR036388">
    <property type="entry name" value="WH-like_DNA-bd_sf"/>
</dbReference>
<keyword evidence="4" id="KW-0804">Transcription</keyword>
<evidence type="ECO:0000259" key="5">
    <source>
        <dbReference type="Pfam" id="PF08281"/>
    </source>
</evidence>
<dbReference type="EMBL" id="JAJNEC010000007">
    <property type="protein sequence ID" value="MCD2425816.1"/>
    <property type="molecule type" value="Genomic_DNA"/>
</dbReference>
<evidence type="ECO:0000256" key="3">
    <source>
        <dbReference type="ARBA" id="ARBA00023082"/>
    </source>
</evidence>
<accession>A0ABS8PXM2</accession>
<evidence type="ECO:0000313" key="7">
    <source>
        <dbReference type="Proteomes" id="UP001199816"/>
    </source>
</evidence>
<dbReference type="PANTHER" id="PTHR43133">
    <property type="entry name" value="RNA POLYMERASE ECF-TYPE SIGMA FACTO"/>
    <property type="match status" value="1"/>
</dbReference>
<dbReference type="InterPro" id="IPR013249">
    <property type="entry name" value="RNA_pol_sigma70_r4_t2"/>
</dbReference>
<keyword evidence="2" id="KW-0805">Transcription regulation</keyword>
<evidence type="ECO:0000256" key="1">
    <source>
        <dbReference type="ARBA" id="ARBA00010641"/>
    </source>
</evidence>
<feature type="domain" description="RNA polymerase sigma factor 70 region 4 type 2" evidence="5">
    <location>
        <begin position="119"/>
        <end position="170"/>
    </location>
</feature>
<dbReference type="Pfam" id="PF08281">
    <property type="entry name" value="Sigma70_r4_2"/>
    <property type="match status" value="1"/>
</dbReference>
<dbReference type="RefSeq" id="WP_231008401.1">
    <property type="nucleotide sequence ID" value="NZ_JAJNEC010000007.1"/>
</dbReference>
<dbReference type="SUPFAM" id="SSF88946">
    <property type="entry name" value="Sigma2 domain of RNA polymerase sigma factors"/>
    <property type="match status" value="1"/>
</dbReference>